<keyword evidence="1" id="KW-1133">Transmembrane helix</keyword>
<reference evidence="2 3" key="1">
    <citation type="submission" date="2016-09" db="EMBL/GenBank/DDBJ databases">
        <title>Couchioplanes caeruleus draft genome sequence.</title>
        <authorList>
            <person name="Sheehan J."/>
            <person name="Caffrey P."/>
        </authorList>
    </citation>
    <scope>NUCLEOTIDE SEQUENCE [LARGE SCALE GENOMIC DNA]</scope>
    <source>
        <strain evidence="2 3">DSM 43634</strain>
    </source>
</reference>
<feature type="transmembrane region" description="Helical" evidence="1">
    <location>
        <begin position="101"/>
        <end position="131"/>
    </location>
</feature>
<keyword evidence="1" id="KW-0472">Membrane</keyword>
<accession>A0A1K0GBU2</accession>
<gene>
    <name evidence="2" type="ORF">BG844_36335</name>
</gene>
<feature type="transmembrane region" description="Helical" evidence="1">
    <location>
        <begin position="186"/>
        <end position="208"/>
    </location>
</feature>
<keyword evidence="1" id="KW-0812">Transmembrane</keyword>
<evidence type="ECO:0000256" key="1">
    <source>
        <dbReference type="SAM" id="Phobius"/>
    </source>
</evidence>
<evidence type="ECO:0000313" key="2">
    <source>
        <dbReference type="EMBL" id="OJF09638.1"/>
    </source>
</evidence>
<name>A0A1K0GBU2_9ACTN</name>
<keyword evidence="3" id="KW-1185">Reference proteome</keyword>
<feature type="transmembrane region" description="Helical" evidence="1">
    <location>
        <begin position="67"/>
        <end position="89"/>
    </location>
</feature>
<evidence type="ECO:0000313" key="3">
    <source>
        <dbReference type="Proteomes" id="UP000182486"/>
    </source>
</evidence>
<evidence type="ECO:0008006" key="4">
    <source>
        <dbReference type="Google" id="ProtNLM"/>
    </source>
</evidence>
<sequence length="210" mass="22937">MAWSTAVVAFVGAVPLWRYTTNAITIAHEGGHAVFGWLFGSAVKHVKIFRGGAGEMLPGSENWVSKFVSLVAGYLGPSIFGFAGVQLLIHDFDPRSVLFLSLAFLAGVLIMVRNLFGVFVILAVGAILWVVAMRSTSTVQLVFAYVWVWFLLMGGARQVPELFWAMHTDPSTDAGLLQKHTLIGDVVWLFVFWLLSLGALVYGGALLLRH</sequence>
<proteinExistence type="predicted"/>
<protein>
    <recommendedName>
        <fullName evidence="4">Peptidase M50B-like protein</fullName>
    </recommendedName>
</protein>
<organism evidence="2 3">
    <name type="scientific">Couchioplanes caeruleus subsp. caeruleus</name>
    <dbReference type="NCBI Taxonomy" id="56427"/>
    <lineage>
        <taxon>Bacteria</taxon>
        <taxon>Bacillati</taxon>
        <taxon>Actinomycetota</taxon>
        <taxon>Actinomycetes</taxon>
        <taxon>Micromonosporales</taxon>
        <taxon>Micromonosporaceae</taxon>
        <taxon>Couchioplanes</taxon>
    </lineage>
</organism>
<dbReference type="Proteomes" id="UP000182486">
    <property type="component" value="Unassembled WGS sequence"/>
</dbReference>
<comment type="caution">
    <text evidence="2">The sequence shown here is derived from an EMBL/GenBank/DDBJ whole genome shotgun (WGS) entry which is preliminary data.</text>
</comment>
<dbReference type="Pfam" id="PF13398">
    <property type="entry name" value="Peptidase_M50B"/>
    <property type="match status" value="1"/>
</dbReference>
<dbReference type="EMBL" id="MEIA01000553">
    <property type="protein sequence ID" value="OJF09638.1"/>
    <property type="molecule type" value="Genomic_DNA"/>
</dbReference>
<feature type="transmembrane region" description="Helical" evidence="1">
    <location>
        <begin position="138"/>
        <end position="156"/>
    </location>
</feature>
<dbReference type="AlphaFoldDB" id="A0A1K0GBU2"/>
<dbReference type="InterPro" id="IPR049500">
    <property type="entry name" value="Peptidase_M50B-like"/>
</dbReference>